<dbReference type="SUPFAM" id="SSF53901">
    <property type="entry name" value="Thiolase-like"/>
    <property type="match status" value="1"/>
</dbReference>
<evidence type="ECO:0000256" key="2">
    <source>
        <dbReference type="ARBA" id="ARBA00022679"/>
    </source>
</evidence>
<dbReference type="PROSITE" id="PS52004">
    <property type="entry name" value="KS3_2"/>
    <property type="match status" value="1"/>
</dbReference>
<dbReference type="EC" id="2.3.1.41" evidence="1"/>
<evidence type="ECO:0000259" key="3">
    <source>
        <dbReference type="PROSITE" id="PS52004"/>
    </source>
</evidence>
<evidence type="ECO:0000313" key="4">
    <source>
        <dbReference type="EMBL" id="CAI0419238.1"/>
    </source>
</evidence>
<dbReference type="PANTHER" id="PTHR11712">
    <property type="entry name" value="POLYKETIDE SYNTHASE-RELATED"/>
    <property type="match status" value="1"/>
</dbReference>
<dbReference type="Pfam" id="PF00109">
    <property type="entry name" value="ketoacyl-synt"/>
    <property type="match status" value="1"/>
</dbReference>
<accession>A0AAV0KBX7</accession>
<protein>
    <recommendedName>
        <fullName evidence="1">beta-ketoacyl-[acyl-carrier-protein] synthase I</fullName>
        <ecNumber evidence="1">2.3.1.41</ecNumber>
    </recommendedName>
</protein>
<comment type="caution">
    <text evidence="4">The sequence shown here is derived from an EMBL/GenBank/DDBJ whole genome shotgun (WGS) entry which is preliminary data.</text>
</comment>
<dbReference type="GO" id="GO:0006633">
    <property type="term" value="P:fatty acid biosynthetic process"/>
    <property type="evidence" value="ECO:0007669"/>
    <property type="project" value="TreeGrafter"/>
</dbReference>
<name>A0AAV0KBX7_9ROSI</name>
<dbReference type="EMBL" id="CAMGYJ010000005">
    <property type="protein sequence ID" value="CAI0419238.1"/>
    <property type="molecule type" value="Genomic_DNA"/>
</dbReference>
<gene>
    <name evidence="4" type="ORF">LITE_LOCUS17921</name>
</gene>
<dbReference type="InterPro" id="IPR014030">
    <property type="entry name" value="Ketoacyl_synth_N"/>
</dbReference>
<dbReference type="InterPro" id="IPR020841">
    <property type="entry name" value="PKS_Beta-ketoAc_synthase_dom"/>
</dbReference>
<evidence type="ECO:0000256" key="1">
    <source>
        <dbReference type="ARBA" id="ARBA00013191"/>
    </source>
</evidence>
<keyword evidence="2" id="KW-0808">Transferase</keyword>
<organism evidence="4 5">
    <name type="scientific">Linum tenue</name>
    <dbReference type="NCBI Taxonomy" id="586396"/>
    <lineage>
        <taxon>Eukaryota</taxon>
        <taxon>Viridiplantae</taxon>
        <taxon>Streptophyta</taxon>
        <taxon>Embryophyta</taxon>
        <taxon>Tracheophyta</taxon>
        <taxon>Spermatophyta</taxon>
        <taxon>Magnoliopsida</taxon>
        <taxon>eudicotyledons</taxon>
        <taxon>Gunneridae</taxon>
        <taxon>Pentapetalae</taxon>
        <taxon>rosids</taxon>
        <taxon>fabids</taxon>
        <taxon>Malpighiales</taxon>
        <taxon>Linaceae</taxon>
        <taxon>Linum</taxon>
    </lineage>
</organism>
<dbReference type="GO" id="GO:0004315">
    <property type="term" value="F:3-oxoacyl-[acyl-carrier-protein] synthase activity"/>
    <property type="evidence" value="ECO:0007669"/>
    <property type="project" value="UniProtKB-EC"/>
</dbReference>
<evidence type="ECO:0000313" key="5">
    <source>
        <dbReference type="Proteomes" id="UP001154282"/>
    </source>
</evidence>
<dbReference type="InterPro" id="IPR016039">
    <property type="entry name" value="Thiolase-like"/>
</dbReference>
<dbReference type="GO" id="GO:0005739">
    <property type="term" value="C:mitochondrion"/>
    <property type="evidence" value="ECO:0007669"/>
    <property type="project" value="TreeGrafter"/>
</dbReference>
<dbReference type="AlphaFoldDB" id="A0AAV0KBX7"/>
<dbReference type="PANTHER" id="PTHR11712:SF332">
    <property type="entry name" value="3-OXOACYL-[ACYL-CARRIER-PROTEIN] SYNTHASE II, CHLOROPLASTIC"/>
    <property type="match status" value="1"/>
</dbReference>
<keyword evidence="5" id="KW-1185">Reference proteome</keyword>
<reference evidence="4" key="1">
    <citation type="submission" date="2022-08" db="EMBL/GenBank/DDBJ databases">
        <authorList>
            <person name="Gutierrez-Valencia J."/>
        </authorList>
    </citation>
    <scope>NUCLEOTIDE SEQUENCE</scope>
</reference>
<feature type="domain" description="Ketosynthase family 3 (KS3)" evidence="3">
    <location>
        <begin position="1"/>
        <end position="224"/>
    </location>
</feature>
<dbReference type="Proteomes" id="UP001154282">
    <property type="component" value="Unassembled WGS sequence"/>
</dbReference>
<dbReference type="GO" id="GO:0009570">
    <property type="term" value="C:chloroplast stroma"/>
    <property type="evidence" value="ECO:0007669"/>
    <property type="project" value="TreeGrafter"/>
</dbReference>
<sequence>MIIGAVNNEEPWEDETFGTKFKLVAQWTSKEDIRRLQEKSSHSHKKMNPNFRVPFSTTNIASAKLAMDLGWIETNYSISSACATGNFCILSSANHIIRGETDLMLCGGSAGVIIPIGTDGDGFVLREGAGVLLSEELQHAKARGAKIYAEFHGGSISFDAHHLTLPHPDGTGTAICIERALAQSGMDKDVLVGTRKERLEIKVALSNSFGFAGQNSTTLFAPYK</sequence>
<dbReference type="Gene3D" id="3.40.47.10">
    <property type="match status" value="2"/>
</dbReference>
<dbReference type="InterPro" id="IPR000794">
    <property type="entry name" value="Beta-ketoacyl_synthase"/>
</dbReference>
<proteinExistence type="predicted"/>